<evidence type="ECO:0000256" key="3">
    <source>
        <dbReference type="ARBA" id="ARBA00022496"/>
    </source>
</evidence>
<comment type="subcellular location">
    <subcellularLocation>
        <location evidence="1">Vacuole membrane</location>
        <topology evidence="1">Multi-pass membrane protein</topology>
    </subcellularLocation>
</comment>
<proteinExistence type="inferred from homology"/>
<evidence type="ECO:0000256" key="6">
    <source>
        <dbReference type="ARBA" id="ARBA00022989"/>
    </source>
</evidence>
<gene>
    <name evidence="11" type="ORF">SSX86_005455</name>
</gene>
<evidence type="ECO:0000256" key="9">
    <source>
        <dbReference type="SAM" id="MobiDB-lite"/>
    </source>
</evidence>
<keyword evidence="3" id="KW-0406">Ion transport</keyword>
<evidence type="ECO:0000256" key="1">
    <source>
        <dbReference type="ARBA" id="ARBA00004128"/>
    </source>
</evidence>
<dbReference type="Proteomes" id="UP001408789">
    <property type="component" value="Unassembled WGS sequence"/>
</dbReference>
<keyword evidence="3" id="KW-0410">Iron transport</keyword>
<comment type="caution">
    <text evidence="11">The sequence shown here is derived from an EMBL/GenBank/DDBJ whole genome shotgun (WGS) entry which is preliminary data.</text>
</comment>
<keyword evidence="6 10" id="KW-1133">Transmembrane helix</keyword>
<organism evidence="11 12">
    <name type="scientific">Deinandra increscens subsp. villosa</name>
    <dbReference type="NCBI Taxonomy" id="3103831"/>
    <lineage>
        <taxon>Eukaryota</taxon>
        <taxon>Viridiplantae</taxon>
        <taxon>Streptophyta</taxon>
        <taxon>Embryophyta</taxon>
        <taxon>Tracheophyta</taxon>
        <taxon>Spermatophyta</taxon>
        <taxon>Magnoliopsida</taxon>
        <taxon>eudicotyledons</taxon>
        <taxon>Gunneridae</taxon>
        <taxon>Pentapetalae</taxon>
        <taxon>asterids</taxon>
        <taxon>campanulids</taxon>
        <taxon>Asterales</taxon>
        <taxon>Asteraceae</taxon>
        <taxon>Asteroideae</taxon>
        <taxon>Heliantheae alliance</taxon>
        <taxon>Madieae</taxon>
        <taxon>Madiinae</taxon>
        <taxon>Deinandra</taxon>
    </lineage>
</organism>
<reference evidence="11 12" key="1">
    <citation type="submission" date="2024-04" db="EMBL/GenBank/DDBJ databases">
        <title>The reference genome of an endangered Asteraceae, Deinandra increscens subsp. villosa, native to the Central Coast of California.</title>
        <authorList>
            <person name="Guilliams M."/>
            <person name="Hasenstab-Lehman K."/>
            <person name="Meyer R."/>
            <person name="Mcevoy S."/>
        </authorList>
    </citation>
    <scope>NUCLEOTIDE SEQUENCE [LARGE SCALE GENOMIC DNA]</scope>
    <source>
        <tissue evidence="11">Leaf</tissue>
    </source>
</reference>
<keyword evidence="3" id="KW-0408">Iron</keyword>
<feature type="region of interest" description="Disordered" evidence="9">
    <location>
        <begin position="368"/>
        <end position="442"/>
    </location>
</feature>
<keyword evidence="3" id="KW-0813">Transport</keyword>
<accession>A0AAP0DLJ1</accession>
<dbReference type="Pfam" id="PF01988">
    <property type="entry name" value="VIT1"/>
    <property type="match status" value="2"/>
</dbReference>
<keyword evidence="5 10" id="KW-0812">Transmembrane</keyword>
<dbReference type="GO" id="GO:0006826">
    <property type="term" value="P:iron ion transport"/>
    <property type="evidence" value="ECO:0007669"/>
    <property type="project" value="UniProtKB-KW"/>
</dbReference>
<evidence type="ECO:0000256" key="5">
    <source>
        <dbReference type="ARBA" id="ARBA00022692"/>
    </source>
</evidence>
<comment type="catalytic activity">
    <reaction evidence="8">
        <text>Fe(2+)(in) = Fe(2+)(out)</text>
        <dbReference type="Rhea" id="RHEA:28486"/>
        <dbReference type="ChEBI" id="CHEBI:29033"/>
    </reaction>
    <physiologicalReaction direction="left-to-right" evidence="8">
        <dbReference type="Rhea" id="RHEA:28487"/>
    </physiologicalReaction>
</comment>
<evidence type="ECO:0000256" key="4">
    <source>
        <dbReference type="ARBA" id="ARBA00022554"/>
    </source>
</evidence>
<feature type="transmembrane region" description="Helical" evidence="10">
    <location>
        <begin position="78"/>
        <end position="102"/>
    </location>
</feature>
<protein>
    <submittedName>
        <fullName evidence="11">Uncharacterized protein</fullName>
    </submittedName>
</protein>
<dbReference type="GO" id="GO:0030026">
    <property type="term" value="P:intracellular manganese ion homeostasis"/>
    <property type="evidence" value="ECO:0007669"/>
    <property type="project" value="InterPro"/>
</dbReference>
<evidence type="ECO:0000313" key="11">
    <source>
        <dbReference type="EMBL" id="KAK9077119.1"/>
    </source>
</evidence>
<dbReference type="GO" id="GO:0005774">
    <property type="term" value="C:vacuolar membrane"/>
    <property type="evidence" value="ECO:0007669"/>
    <property type="project" value="UniProtKB-SubCell"/>
</dbReference>
<evidence type="ECO:0000256" key="7">
    <source>
        <dbReference type="ARBA" id="ARBA00023136"/>
    </source>
</evidence>
<keyword evidence="12" id="KW-1185">Reference proteome</keyword>
<dbReference type="AlphaFoldDB" id="A0AAP0DLJ1"/>
<dbReference type="EMBL" id="JBCNJP010000007">
    <property type="protein sequence ID" value="KAK9077119.1"/>
    <property type="molecule type" value="Genomic_DNA"/>
</dbReference>
<dbReference type="InterPro" id="IPR008217">
    <property type="entry name" value="Ccc1_fam"/>
</dbReference>
<evidence type="ECO:0000256" key="2">
    <source>
        <dbReference type="ARBA" id="ARBA00007049"/>
    </source>
</evidence>
<feature type="compositionally biased region" description="Low complexity" evidence="9">
    <location>
        <begin position="418"/>
        <end position="432"/>
    </location>
</feature>
<feature type="transmembrane region" description="Helical" evidence="10">
    <location>
        <begin position="168"/>
        <end position="189"/>
    </location>
</feature>
<comment type="similarity">
    <text evidence="2">Belongs to the CCC1 family.</text>
</comment>
<evidence type="ECO:0000313" key="12">
    <source>
        <dbReference type="Proteomes" id="UP001408789"/>
    </source>
</evidence>
<dbReference type="PANTHER" id="PTHR31851">
    <property type="entry name" value="FE(2+)/MN(2+) TRANSPORTER PCL1"/>
    <property type="match status" value="1"/>
</dbReference>
<evidence type="ECO:0000256" key="10">
    <source>
        <dbReference type="SAM" id="Phobius"/>
    </source>
</evidence>
<feature type="compositionally biased region" description="Basic and acidic residues" evidence="9">
    <location>
        <begin position="381"/>
        <end position="406"/>
    </location>
</feature>
<keyword evidence="4" id="KW-0926">Vacuole</keyword>
<name>A0AAP0DLJ1_9ASTR</name>
<feature type="transmembrane region" description="Helical" evidence="10">
    <location>
        <begin position="139"/>
        <end position="162"/>
    </location>
</feature>
<sequence length="442" mass="48607">MTTTNIIENSDHPIIKHNNLDVESQQTQETQETIEVMFDYAKRAQWLRAALLGANDGLLSTASIMMGVGAVSQDVKTMILSGIATLLGGACSMAIGEFVSVYSQYDIEMSQIKREIKGGWSNDDEIEEKKNGLPSPVKAALASAFAFAVGALVPLLAAAFISSYHVRLAVVVVAVSLALVGFGSLGAMLGRAPLVKSTLRVLIGGWLAMGVTFGLTKAVGSTEGSKAYDSCPKGYDETKRRSLIDNLFKDEKYVKRSSVNKANRAKQLFPSLQGSKSISSQRYDHIQKTGKFSYVETWAKNHSRKGVFVNKHATETYEKIDQARTDLQCERGTEEVDELEILGRGLGERSGYILGVGRKLKHASPILATSSYMPEPQTSKKKYEELEERSRRQEEEMERMRQEMAEMRALFLRGHSGGESSTPNGSNTNPSSQNDDHEDEDE</sequence>
<evidence type="ECO:0000256" key="8">
    <source>
        <dbReference type="ARBA" id="ARBA00044464"/>
    </source>
</evidence>
<keyword evidence="7 10" id="KW-0472">Membrane</keyword>
<dbReference type="GO" id="GO:0005384">
    <property type="term" value="F:manganese ion transmembrane transporter activity"/>
    <property type="evidence" value="ECO:0007669"/>
    <property type="project" value="InterPro"/>
</dbReference>